<organism evidence="1 2">
    <name type="scientific">Linderina macrospora</name>
    <dbReference type="NCBI Taxonomy" id="4868"/>
    <lineage>
        <taxon>Eukaryota</taxon>
        <taxon>Fungi</taxon>
        <taxon>Fungi incertae sedis</taxon>
        <taxon>Zoopagomycota</taxon>
        <taxon>Kickxellomycotina</taxon>
        <taxon>Kickxellomycetes</taxon>
        <taxon>Kickxellales</taxon>
        <taxon>Kickxellaceae</taxon>
        <taxon>Linderina</taxon>
    </lineage>
</organism>
<comment type="caution">
    <text evidence="1">The sequence shown here is derived from an EMBL/GenBank/DDBJ whole genome shotgun (WGS) entry which is preliminary data.</text>
</comment>
<sequence length="144" mass="15321">IYSTDPEVIACVALIMPVSALFQISDAVSAVTGGALRSLGRQRHGACINFPCFYLIGFPLSIFFAYGPWKLGIIGLWAGLSIGVTMAAIGQTYICVSADFQHEVDRCMRQVSSYKDVAKDDSTGAQGMASEDRNASTATLASEV</sequence>
<keyword evidence="2" id="KW-1185">Reference proteome</keyword>
<dbReference type="EMBL" id="JANBPW010004451">
    <property type="protein sequence ID" value="KAJ1934904.1"/>
    <property type="molecule type" value="Genomic_DNA"/>
</dbReference>
<proteinExistence type="predicted"/>
<gene>
    <name evidence="1" type="primary">ERC1_11</name>
    <name evidence="1" type="ORF">FBU59_005545</name>
</gene>
<protein>
    <submittedName>
        <fullName evidence="1">Ethionine resistance protein</fullName>
    </submittedName>
</protein>
<dbReference type="Proteomes" id="UP001150603">
    <property type="component" value="Unassembled WGS sequence"/>
</dbReference>
<feature type="non-terminal residue" evidence="1">
    <location>
        <position position="1"/>
    </location>
</feature>
<name>A0ACC1J2G5_9FUNG</name>
<reference evidence="1" key="1">
    <citation type="submission" date="2022-07" db="EMBL/GenBank/DDBJ databases">
        <title>Phylogenomic reconstructions and comparative analyses of Kickxellomycotina fungi.</title>
        <authorList>
            <person name="Reynolds N.K."/>
            <person name="Stajich J.E."/>
            <person name="Barry K."/>
            <person name="Grigoriev I.V."/>
            <person name="Crous P."/>
            <person name="Smith M.E."/>
        </authorList>
    </citation>
    <scope>NUCLEOTIDE SEQUENCE</scope>
    <source>
        <strain evidence="1">NRRL 5244</strain>
    </source>
</reference>
<accession>A0ACC1J2G5</accession>
<evidence type="ECO:0000313" key="1">
    <source>
        <dbReference type="EMBL" id="KAJ1934904.1"/>
    </source>
</evidence>
<evidence type="ECO:0000313" key="2">
    <source>
        <dbReference type="Proteomes" id="UP001150603"/>
    </source>
</evidence>